<comment type="caution">
    <text evidence="5">The sequence shown here is derived from an EMBL/GenBank/DDBJ whole genome shotgun (WGS) entry which is preliminary data.</text>
</comment>
<evidence type="ECO:0000259" key="4">
    <source>
        <dbReference type="Pfam" id="PF07804"/>
    </source>
</evidence>
<evidence type="ECO:0000256" key="2">
    <source>
        <dbReference type="ARBA" id="ARBA00022679"/>
    </source>
</evidence>
<gene>
    <name evidence="5" type="ORF">H8L47_25375</name>
</gene>
<reference evidence="5 6" key="1">
    <citation type="submission" date="2020-08" db="EMBL/GenBank/DDBJ databases">
        <title>Novel species isolated from subtropical streams in China.</title>
        <authorList>
            <person name="Lu H."/>
        </authorList>
    </citation>
    <scope>NUCLEOTIDE SEQUENCE [LARGE SCALE GENOMIC DNA]</scope>
    <source>
        <strain evidence="5 6">NL8W</strain>
    </source>
</reference>
<protein>
    <submittedName>
        <fullName evidence="5">HipA domain-containing protein</fullName>
    </submittedName>
</protein>
<name>A0ABR6ZGP9_9BURK</name>
<evidence type="ECO:0000313" key="6">
    <source>
        <dbReference type="Proteomes" id="UP000646911"/>
    </source>
</evidence>
<evidence type="ECO:0000313" key="5">
    <source>
        <dbReference type="EMBL" id="MBC3910909.1"/>
    </source>
</evidence>
<dbReference type="Proteomes" id="UP000646911">
    <property type="component" value="Unassembled WGS sequence"/>
</dbReference>
<accession>A0ABR6ZGP9</accession>
<comment type="similarity">
    <text evidence="1">Belongs to the HipA Ser/Thr kinase family.</text>
</comment>
<evidence type="ECO:0000256" key="3">
    <source>
        <dbReference type="ARBA" id="ARBA00022777"/>
    </source>
</evidence>
<dbReference type="RefSeq" id="WP_186956490.1">
    <property type="nucleotide sequence ID" value="NZ_JACOFX010000021.1"/>
</dbReference>
<dbReference type="InterPro" id="IPR052028">
    <property type="entry name" value="HipA_Ser/Thr_kinase"/>
</dbReference>
<keyword evidence="6" id="KW-1185">Reference proteome</keyword>
<sequence length="419" mass="46387">MTECTVFVCKDPNNPVAAAKFGLDEDGQGHFVYGARFTSSTDDAFSFDPINLPLTTQRLMVPVHRDGSFGVLSDAGPNTWGQRLTISICKQAKKPVPITPVDWVLSSFHYGAGCFAFSRSPNEAPSPTIIPVSLDELDARFIKAIDNLDKEIDPYILRLVLPGASLGGVRPKTVVMHDGYEHIAKFNKQDDLFDVSTVEYASMRLAYLAKIEVPDFEQLVIAGRPALLVKRFDRTDNGHRIHYISAHSLLNIGALSNDQREYQTNFSYAGIAEITRPFNPFAVADSHELFRRMVFNILIGNVDDHLRNHGFLMAENNQYRLSPAFDLLPHIGASYMPQSIGVGAFGAASTMMNALSQCRRFFLEDKTAKEIISEVKEAVSNWRQIFRESGVSENDIHLLASCFTAADAAETASNISRGS</sequence>
<dbReference type="EMBL" id="JACOFX010000021">
    <property type="protein sequence ID" value="MBC3910909.1"/>
    <property type="molecule type" value="Genomic_DNA"/>
</dbReference>
<keyword evidence="3" id="KW-0418">Kinase</keyword>
<proteinExistence type="inferred from homology"/>
<dbReference type="InterPro" id="IPR012893">
    <property type="entry name" value="HipA-like_C"/>
</dbReference>
<dbReference type="PANTHER" id="PTHR37419:SF8">
    <property type="entry name" value="TOXIN YJJJ"/>
    <property type="match status" value="1"/>
</dbReference>
<dbReference type="Gene3D" id="1.10.1070.20">
    <property type="match status" value="1"/>
</dbReference>
<dbReference type="PANTHER" id="PTHR37419">
    <property type="entry name" value="SERINE/THREONINE-PROTEIN KINASE TOXIN HIPA"/>
    <property type="match status" value="1"/>
</dbReference>
<dbReference type="Pfam" id="PF07804">
    <property type="entry name" value="HipA_C"/>
    <property type="match status" value="1"/>
</dbReference>
<feature type="domain" description="HipA-like C-terminal" evidence="4">
    <location>
        <begin position="165"/>
        <end position="382"/>
    </location>
</feature>
<keyword evidence="2" id="KW-0808">Transferase</keyword>
<organism evidence="5 6">
    <name type="scientific">Undibacterium umbellatum</name>
    <dbReference type="NCBI Taxonomy" id="2762300"/>
    <lineage>
        <taxon>Bacteria</taxon>
        <taxon>Pseudomonadati</taxon>
        <taxon>Pseudomonadota</taxon>
        <taxon>Betaproteobacteria</taxon>
        <taxon>Burkholderiales</taxon>
        <taxon>Oxalobacteraceae</taxon>
        <taxon>Undibacterium</taxon>
    </lineage>
</organism>
<evidence type="ECO:0000256" key="1">
    <source>
        <dbReference type="ARBA" id="ARBA00010164"/>
    </source>
</evidence>